<comment type="similarity">
    <text evidence="1">Belongs to the Rpn/YhgA-like nuclease family.</text>
</comment>
<dbReference type="InterPro" id="IPR051699">
    <property type="entry name" value="Rpn/YhgA-like_nuclease"/>
</dbReference>
<evidence type="ECO:0000313" key="3">
    <source>
        <dbReference type="EMBL" id="MCR6546576.1"/>
    </source>
</evidence>
<proteinExistence type="inferred from homology"/>
<reference evidence="3 4" key="1">
    <citation type="submission" date="2022-08" db="EMBL/GenBank/DDBJ databases">
        <title>Proteogenomics of the novel Dehalobacterium formicoaceticum strain EZ94 highlights a key role of methyltransferases during anaerobic dichloromethane degradation.</title>
        <authorList>
            <person name="Wasmund K."/>
        </authorList>
    </citation>
    <scope>NUCLEOTIDE SEQUENCE [LARGE SCALE GENOMIC DNA]</scope>
    <source>
        <strain evidence="3 4">EZ94</strain>
    </source>
</reference>
<organism evidence="3 4">
    <name type="scientific">Dehalobacterium formicoaceticum</name>
    <dbReference type="NCBI Taxonomy" id="51515"/>
    <lineage>
        <taxon>Bacteria</taxon>
        <taxon>Bacillati</taxon>
        <taxon>Bacillota</taxon>
        <taxon>Clostridia</taxon>
        <taxon>Eubacteriales</taxon>
        <taxon>Peptococcaceae</taxon>
        <taxon>Dehalobacterium</taxon>
    </lineage>
</organism>
<dbReference type="Proteomes" id="UP001524944">
    <property type="component" value="Unassembled WGS sequence"/>
</dbReference>
<feature type="domain" description="Transposase (putative) YhgA-like" evidence="2">
    <location>
        <begin position="5"/>
        <end position="194"/>
    </location>
</feature>
<dbReference type="InterPro" id="IPR006842">
    <property type="entry name" value="Transposase_31"/>
</dbReference>
<sequence length="340" mass="39328">MKVQNPHDKFFKKTFGDVAVAGDFLDNYLPQSIVDIIDIDTLEAQKDSYINKELQESFSDLLFKADINNREGYLYFLFEHKSYPSRDVAFQLLKYMVEIWNTKAENITQLPVIIPLVIYHGKDGWNIKPTLGEIILGYEDLPVDVQALIPNYKYLLYDLSRYTDEQIKGAVENKIAMTMMRDMPRKNIDEILKFVLRGSIHLLELEDKQTGMEYFETLIRYLLSARSDLTKDAFNELVKQIETIYPEGSERIMTLAEQFREEGMEKGMEQGMQQGMEKGMEKGEAKALVRTAIKLLTRKFGSVPEDLKQGITKLDVPTLEVIIEGVSEYKGLDEVKRYLQ</sequence>
<name>A0ABT1Y6R6_9FIRM</name>
<keyword evidence="4" id="KW-1185">Reference proteome</keyword>
<dbReference type="EMBL" id="JANPWE010000008">
    <property type="protein sequence ID" value="MCR6546576.1"/>
    <property type="molecule type" value="Genomic_DNA"/>
</dbReference>
<comment type="caution">
    <text evidence="3">The sequence shown here is derived from an EMBL/GenBank/DDBJ whole genome shotgun (WGS) entry which is preliminary data.</text>
</comment>
<protein>
    <submittedName>
        <fullName evidence="3">Rpn family recombination-promoting nuclease/putative transposase</fullName>
    </submittedName>
</protein>
<evidence type="ECO:0000259" key="2">
    <source>
        <dbReference type="Pfam" id="PF04754"/>
    </source>
</evidence>
<dbReference type="NCBIfam" id="TIGR01784">
    <property type="entry name" value="T_den_put_tspse"/>
    <property type="match status" value="1"/>
</dbReference>
<accession>A0ABT1Y6R6</accession>
<gene>
    <name evidence="3" type="ORF">NVS47_13825</name>
</gene>
<evidence type="ECO:0000256" key="1">
    <source>
        <dbReference type="ARBA" id="ARBA00009787"/>
    </source>
</evidence>
<dbReference type="InterPro" id="IPR010106">
    <property type="entry name" value="RpnA"/>
</dbReference>
<dbReference type="Pfam" id="PF04754">
    <property type="entry name" value="Transposase_31"/>
    <property type="match status" value="1"/>
</dbReference>
<dbReference type="PANTHER" id="PTHR34611">
    <property type="match status" value="1"/>
</dbReference>
<evidence type="ECO:0000313" key="4">
    <source>
        <dbReference type="Proteomes" id="UP001524944"/>
    </source>
</evidence>
<dbReference type="RefSeq" id="WP_089610694.1">
    <property type="nucleotide sequence ID" value="NZ_CP022121.1"/>
</dbReference>
<dbReference type="PANTHER" id="PTHR34611:SF2">
    <property type="entry name" value="INACTIVE RECOMBINATION-PROMOTING NUCLEASE-LIKE PROTEIN RPNE-RELATED"/>
    <property type="match status" value="1"/>
</dbReference>